<gene>
    <name evidence="2" type="ORF">T7987_09210</name>
</gene>
<accession>A0ABZ0UW02</accession>
<feature type="compositionally biased region" description="Polar residues" evidence="1">
    <location>
        <begin position="73"/>
        <end position="89"/>
    </location>
</feature>
<reference evidence="2 3" key="1">
    <citation type="submission" date="2023-11" db="EMBL/GenBank/DDBJ databases">
        <title>From the Deep-Sea to the Surface: Bacterial Genomes Isolated from the Moytirra Hydrothermal Vent Plume.</title>
        <authorList>
            <person name="Major S.R."/>
        </authorList>
    </citation>
    <scope>NUCLEOTIDE SEQUENCE [LARGE SCALE GENOMIC DNA]</scope>
    <source>
        <strain evidence="2 3">OXR-9</strain>
    </source>
</reference>
<keyword evidence="3" id="KW-1185">Reference proteome</keyword>
<dbReference type="RefSeq" id="WP_322327685.1">
    <property type="nucleotide sequence ID" value="NZ_CP139725.1"/>
</dbReference>
<evidence type="ECO:0000313" key="3">
    <source>
        <dbReference type="Proteomes" id="UP001326567"/>
    </source>
</evidence>
<feature type="compositionally biased region" description="Polar residues" evidence="1">
    <location>
        <begin position="1"/>
        <end position="16"/>
    </location>
</feature>
<feature type="compositionally biased region" description="Low complexity" evidence="1">
    <location>
        <begin position="49"/>
        <end position="61"/>
    </location>
</feature>
<feature type="compositionally biased region" description="Basic and acidic residues" evidence="1">
    <location>
        <begin position="19"/>
        <end position="35"/>
    </location>
</feature>
<organism evidence="2 3">
    <name type="scientific">Sulfitobacter faviae</name>
    <dbReference type="NCBI Taxonomy" id="1775881"/>
    <lineage>
        <taxon>Bacteria</taxon>
        <taxon>Pseudomonadati</taxon>
        <taxon>Pseudomonadota</taxon>
        <taxon>Alphaproteobacteria</taxon>
        <taxon>Rhodobacterales</taxon>
        <taxon>Roseobacteraceae</taxon>
        <taxon>Sulfitobacter</taxon>
    </lineage>
</organism>
<evidence type="ECO:0000313" key="2">
    <source>
        <dbReference type="EMBL" id="WPZ20374.1"/>
    </source>
</evidence>
<feature type="compositionally biased region" description="Low complexity" evidence="1">
    <location>
        <begin position="138"/>
        <end position="155"/>
    </location>
</feature>
<dbReference type="Proteomes" id="UP001326567">
    <property type="component" value="Chromosome"/>
</dbReference>
<evidence type="ECO:0000256" key="1">
    <source>
        <dbReference type="SAM" id="MobiDB-lite"/>
    </source>
</evidence>
<sequence>MLTNIFGGSSSYQQSNKPAKAEKAEKPEKAEKTKDNNAQAQAKPAGDGQNAQNSAAAQEASKPQAVQAPAKTETVQAVAQATPVETAQKASSADDEAFARAAAQRSVDSQRTRALLDTIAPVNNSAVEAAKSYVSKVEPAAPEAEASKSSAAAKPALDKAA</sequence>
<proteinExistence type="predicted"/>
<protein>
    <submittedName>
        <fullName evidence="2">Uncharacterized protein</fullName>
    </submittedName>
</protein>
<name>A0ABZ0UW02_9RHOB</name>
<feature type="region of interest" description="Disordered" evidence="1">
    <location>
        <begin position="134"/>
        <end position="161"/>
    </location>
</feature>
<dbReference type="EMBL" id="CP139725">
    <property type="protein sequence ID" value="WPZ20374.1"/>
    <property type="molecule type" value="Genomic_DNA"/>
</dbReference>
<feature type="region of interest" description="Disordered" evidence="1">
    <location>
        <begin position="1"/>
        <end position="110"/>
    </location>
</feature>